<accession>A0ABT2FNB9</accession>
<dbReference type="EMBL" id="JAKOGG010000013">
    <property type="protein sequence ID" value="MCS4557833.1"/>
    <property type="molecule type" value="Genomic_DNA"/>
</dbReference>
<dbReference type="Proteomes" id="UP001201549">
    <property type="component" value="Unassembled WGS sequence"/>
</dbReference>
<gene>
    <name evidence="2" type="ORF">L9G74_15390</name>
</gene>
<evidence type="ECO:0000313" key="3">
    <source>
        <dbReference type="Proteomes" id="UP001201549"/>
    </source>
</evidence>
<protein>
    <submittedName>
        <fullName evidence="2">Uncharacterized protein</fullName>
    </submittedName>
</protein>
<sequence length="253" mass="29207">MKSALYFKYQIQLDNYGPRSEELDVQHDTALNIATSLETEIARVKELNPAMFYDHVEQELPTEWNQTLAVFEKFKQAVQSRVSLQKRVEELLQQHQGKSKEYEQCLACLLDLQQRLEYLLSALFYCVGQHNKAMADQFMFETGLNKIQSEQLKAMAVCNKKYGRSLSILVKVLGDFYANTANYPYPLSKVIEWIELRCINAKIPFPKDRKSELLQCVIDNTIPQDAGRNAGAPKQEFRQLPEDQLATFAPLFQ</sequence>
<dbReference type="RefSeq" id="WP_238897309.1">
    <property type="nucleotide sequence ID" value="NZ_JAKOGG010000013.1"/>
</dbReference>
<reference evidence="3" key="2">
    <citation type="submission" date="2023-07" db="EMBL/GenBank/DDBJ databases">
        <title>Shewanella mangrovi sp. nov., an acetaldehyde- degrading bacterium isolated from mangrove sediment.</title>
        <authorList>
            <person name="Liu Y."/>
        </authorList>
    </citation>
    <scope>NUCLEOTIDE SEQUENCE [LARGE SCALE GENOMIC DNA]</scope>
    <source>
        <strain evidence="3">C32</strain>
    </source>
</reference>
<keyword evidence="1" id="KW-0175">Coiled coil</keyword>
<keyword evidence="3" id="KW-1185">Reference proteome</keyword>
<reference evidence="2 3" key="1">
    <citation type="submission" date="2022-02" db="EMBL/GenBank/DDBJ databases">
        <authorList>
            <person name="Zhuang L."/>
        </authorList>
    </citation>
    <scope>NUCLEOTIDE SEQUENCE [LARGE SCALE GENOMIC DNA]</scope>
    <source>
        <strain evidence="2 3">C32</strain>
    </source>
</reference>
<evidence type="ECO:0000313" key="2">
    <source>
        <dbReference type="EMBL" id="MCS4557833.1"/>
    </source>
</evidence>
<evidence type="ECO:0000256" key="1">
    <source>
        <dbReference type="SAM" id="Coils"/>
    </source>
</evidence>
<proteinExistence type="predicted"/>
<feature type="coiled-coil region" evidence="1">
    <location>
        <begin position="74"/>
        <end position="101"/>
    </location>
</feature>
<name>A0ABT2FNB9_9GAMM</name>
<comment type="caution">
    <text evidence="2">The sequence shown here is derived from an EMBL/GenBank/DDBJ whole genome shotgun (WGS) entry which is preliminary data.</text>
</comment>
<organism evidence="2 3">
    <name type="scientific">Shewanella electrica</name>
    <dbReference type="NCBI Taxonomy" id="515560"/>
    <lineage>
        <taxon>Bacteria</taxon>
        <taxon>Pseudomonadati</taxon>
        <taxon>Pseudomonadota</taxon>
        <taxon>Gammaproteobacteria</taxon>
        <taxon>Alteromonadales</taxon>
        <taxon>Shewanellaceae</taxon>
        <taxon>Shewanella</taxon>
    </lineage>
</organism>